<feature type="compositionally biased region" description="Acidic residues" evidence="5">
    <location>
        <begin position="690"/>
        <end position="699"/>
    </location>
</feature>
<feature type="compositionally biased region" description="Polar residues" evidence="5">
    <location>
        <begin position="301"/>
        <end position="310"/>
    </location>
</feature>
<dbReference type="GO" id="GO:0005634">
    <property type="term" value="C:nucleus"/>
    <property type="evidence" value="ECO:0007669"/>
    <property type="project" value="TreeGrafter"/>
</dbReference>
<dbReference type="FunFam" id="3.30.70.330:FF:000647">
    <property type="entry name" value="CCCH zinc finger and RRM domain protein"/>
    <property type="match status" value="1"/>
</dbReference>
<dbReference type="Pfam" id="PF01480">
    <property type="entry name" value="PWI"/>
    <property type="match status" value="1"/>
</dbReference>
<accession>A0A9P9E0S8</accession>
<name>A0A9P9E0S8_9PLEO</name>
<dbReference type="CDD" id="cd12083">
    <property type="entry name" value="DD_cGKI"/>
    <property type="match status" value="1"/>
</dbReference>
<feature type="region of interest" description="Disordered" evidence="5">
    <location>
        <begin position="240"/>
        <end position="264"/>
    </location>
</feature>
<evidence type="ECO:0000313" key="9">
    <source>
        <dbReference type="Proteomes" id="UP000700596"/>
    </source>
</evidence>
<dbReference type="InterPro" id="IPR002483">
    <property type="entry name" value="PWI_dom"/>
</dbReference>
<evidence type="ECO:0000256" key="4">
    <source>
        <dbReference type="PROSITE-ProRule" id="PRU00723"/>
    </source>
</evidence>
<organism evidence="8 9">
    <name type="scientific">Dendryphion nanum</name>
    <dbReference type="NCBI Taxonomy" id="256645"/>
    <lineage>
        <taxon>Eukaryota</taxon>
        <taxon>Fungi</taxon>
        <taxon>Dikarya</taxon>
        <taxon>Ascomycota</taxon>
        <taxon>Pezizomycotina</taxon>
        <taxon>Dothideomycetes</taxon>
        <taxon>Pleosporomycetidae</taxon>
        <taxon>Pleosporales</taxon>
        <taxon>Torulaceae</taxon>
        <taxon>Dendryphion</taxon>
    </lineage>
</organism>
<proteinExistence type="predicted"/>
<evidence type="ECO:0000256" key="2">
    <source>
        <dbReference type="ARBA" id="ARBA00043866"/>
    </source>
</evidence>
<dbReference type="InterPro" id="IPR012677">
    <property type="entry name" value="Nucleotide-bd_a/b_plait_sf"/>
</dbReference>
<dbReference type="GO" id="GO:0008270">
    <property type="term" value="F:zinc ion binding"/>
    <property type="evidence" value="ECO:0007669"/>
    <property type="project" value="UniProtKB-KW"/>
</dbReference>
<evidence type="ECO:0000259" key="6">
    <source>
        <dbReference type="PROSITE" id="PS50102"/>
    </source>
</evidence>
<dbReference type="InterPro" id="IPR035979">
    <property type="entry name" value="RBD_domain_sf"/>
</dbReference>
<keyword evidence="4" id="KW-0863">Zinc-finger</keyword>
<sequence>MHFDDADRSALKQWVVPKLEKVSDADAGVLADYVIALIAAEDSEEAVRQNCLEALPDFLHDNTGPFIEEVLAAVKDKSYDASANVRSIPSLNAEAPAFNPPTGPSFNPPKGPSAQSQPSGPGTVQNGQGEQSRKRRFNDRESSVPGDGHDSHYGRDRPVKQVARRGGRNSRGNFGTQTQASTSNRAPGFNSQGTTNLNPPMPNFPALPTPPPGLPFDPSDPMALFALMAMNFGGMNMPIPFPGLQQNGSNRQRKPDTQRCRDYDTKGYCARGSACSYEHGGEIVLPPEYDPNQASLAVKNGDSSNGQQRSNKNRNRNDFASNGRPSGGRPRAPFSLPGPSYDRANSTIVVEQIPEEKFSEENVRNFFSQFGNIVDITMQAYKHLAIVKYDDHFAARRAYDSPKVIFDNRFVKVYWYKAETVSASPSKSSFSLDGITVKTEDVDEDMYDPEEIEKRQAEAQKTFDERQKKLQEADAKMEDIDRQLREKDEEMRKLREQLAKKSRGTGDSDLIDQLATLQAEAQDLANAGYEPYAPRGRGRGGYRGRGYFEPRGRGYSSYGRGSRGGYRGRGFNSGPFMGGRTGVKRLDNRPKRIAVSGVETGSPQDEALRQFLLSNFEFDSIDTAPDTTDTQIITFKERYVAEMFLDAAAEIPEVGKIELAWVANTANPLTTPSVNAEAPRSDGHAPDNKAEEEEEEEMESANGNGMNHGDDAHHGNEHADYDVADDEDRWMAA</sequence>
<dbReference type="InterPro" id="IPR000571">
    <property type="entry name" value="Znf_CCCH"/>
</dbReference>
<dbReference type="InterPro" id="IPR045137">
    <property type="entry name" value="RBM26/27"/>
</dbReference>
<keyword evidence="9" id="KW-1185">Reference proteome</keyword>
<feature type="domain" description="RRM" evidence="6">
    <location>
        <begin position="346"/>
        <end position="418"/>
    </location>
</feature>
<feature type="region of interest" description="Disordered" evidence="5">
    <location>
        <begin position="286"/>
        <end position="340"/>
    </location>
</feature>
<feature type="compositionally biased region" description="Polar residues" evidence="5">
    <location>
        <begin position="113"/>
        <end position="130"/>
    </location>
</feature>
<dbReference type="EMBL" id="JAGMWT010000005">
    <property type="protein sequence ID" value="KAH7128532.1"/>
    <property type="molecule type" value="Genomic_DNA"/>
</dbReference>
<dbReference type="SMART" id="SM00360">
    <property type="entry name" value="RRM"/>
    <property type="match status" value="1"/>
</dbReference>
<dbReference type="PANTHER" id="PTHR14398">
    <property type="entry name" value="RNA RECOGNITION RRM/RNP DOMAIN"/>
    <property type="match status" value="1"/>
</dbReference>
<dbReference type="Proteomes" id="UP000700596">
    <property type="component" value="Unassembled WGS sequence"/>
</dbReference>
<dbReference type="CDD" id="cd12257">
    <property type="entry name" value="RRM1_RBM26_like"/>
    <property type="match status" value="1"/>
</dbReference>
<feature type="compositionally biased region" description="Basic and acidic residues" evidence="5">
    <location>
        <begin position="138"/>
        <end position="159"/>
    </location>
</feature>
<keyword evidence="4" id="KW-0479">Metal-binding</keyword>
<feature type="domain" description="C3H1-type" evidence="7">
    <location>
        <begin position="254"/>
        <end position="282"/>
    </location>
</feature>
<dbReference type="InterPro" id="IPR000504">
    <property type="entry name" value="RRM_dom"/>
</dbReference>
<feature type="region of interest" description="Disordered" evidence="5">
    <location>
        <begin position="92"/>
        <end position="204"/>
    </location>
</feature>
<feature type="region of interest" description="Disordered" evidence="5">
    <location>
        <begin position="671"/>
        <end position="733"/>
    </location>
</feature>
<evidence type="ECO:0000256" key="5">
    <source>
        <dbReference type="SAM" id="MobiDB-lite"/>
    </source>
</evidence>
<feature type="zinc finger region" description="C3H1-type" evidence="4">
    <location>
        <begin position="254"/>
        <end position="282"/>
    </location>
</feature>
<gene>
    <name evidence="8" type="ORF">B0J11DRAFT_273137</name>
</gene>
<dbReference type="AlphaFoldDB" id="A0A9P9E0S8"/>
<protein>
    <submittedName>
        <fullName evidence="8">Uncharacterized protein</fullName>
    </submittedName>
</protein>
<feature type="compositionally biased region" description="Basic and acidic residues" evidence="5">
    <location>
        <begin position="253"/>
        <end position="264"/>
    </location>
</feature>
<keyword evidence="4" id="KW-0862">Zinc</keyword>
<feature type="compositionally biased region" description="Polar residues" evidence="5">
    <location>
        <begin position="176"/>
        <end position="197"/>
    </location>
</feature>
<feature type="compositionally biased region" description="Acidic residues" evidence="5">
    <location>
        <begin position="722"/>
        <end position="733"/>
    </location>
</feature>
<feature type="compositionally biased region" description="Pro residues" evidence="5">
    <location>
        <begin position="98"/>
        <end position="111"/>
    </location>
</feature>
<evidence type="ECO:0000313" key="8">
    <source>
        <dbReference type="EMBL" id="KAH7128532.1"/>
    </source>
</evidence>
<comment type="caution">
    <text evidence="8">The sequence shown here is derived from an EMBL/GenBank/DDBJ whole genome shotgun (WGS) entry which is preliminary data.</text>
</comment>
<feature type="compositionally biased region" description="Basic and acidic residues" evidence="5">
    <location>
        <begin position="708"/>
        <end position="721"/>
    </location>
</feature>
<feature type="region of interest" description="Disordered" evidence="5">
    <location>
        <begin position="458"/>
        <end position="489"/>
    </location>
</feature>
<dbReference type="GO" id="GO:0003723">
    <property type="term" value="F:RNA binding"/>
    <property type="evidence" value="ECO:0007669"/>
    <property type="project" value="UniProtKB-UniRule"/>
</dbReference>
<reference evidence="8" key="1">
    <citation type="journal article" date="2021" name="Nat. Commun.">
        <title>Genetic determinants of endophytism in the Arabidopsis root mycobiome.</title>
        <authorList>
            <person name="Mesny F."/>
            <person name="Miyauchi S."/>
            <person name="Thiergart T."/>
            <person name="Pickel B."/>
            <person name="Atanasova L."/>
            <person name="Karlsson M."/>
            <person name="Huettel B."/>
            <person name="Barry K.W."/>
            <person name="Haridas S."/>
            <person name="Chen C."/>
            <person name="Bauer D."/>
            <person name="Andreopoulos W."/>
            <person name="Pangilinan J."/>
            <person name="LaButti K."/>
            <person name="Riley R."/>
            <person name="Lipzen A."/>
            <person name="Clum A."/>
            <person name="Drula E."/>
            <person name="Henrissat B."/>
            <person name="Kohler A."/>
            <person name="Grigoriev I.V."/>
            <person name="Martin F.M."/>
            <person name="Hacquard S."/>
        </authorList>
    </citation>
    <scope>NUCLEOTIDE SEQUENCE</scope>
    <source>
        <strain evidence="8">MPI-CAGE-CH-0243</strain>
    </source>
</reference>
<comment type="function">
    <text evidence="2">May be involved in the turnover of nuclear polyadenylated (pA+) RNA.</text>
</comment>
<keyword evidence="1 3" id="KW-0694">RNA-binding</keyword>
<dbReference type="Gene3D" id="3.30.70.330">
    <property type="match status" value="1"/>
</dbReference>
<dbReference type="SUPFAM" id="SSF54928">
    <property type="entry name" value="RNA-binding domain, RBD"/>
    <property type="match status" value="1"/>
</dbReference>
<dbReference type="OrthoDB" id="443401at2759"/>
<evidence type="ECO:0000259" key="7">
    <source>
        <dbReference type="PROSITE" id="PS50103"/>
    </source>
</evidence>
<dbReference type="PROSITE" id="PS50102">
    <property type="entry name" value="RRM"/>
    <property type="match status" value="1"/>
</dbReference>
<feature type="compositionally biased region" description="Basic and acidic residues" evidence="5">
    <location>
        <begin position="679"/>
        <end position="689"/>
    </location>
</feature>
<dbReference type="PROSITE" id="PS50103">
    <property type="entry name" value="ZF_C3H1"/>
    <property type="match status" value="1"/>
</dbReference>
<evidence type="ECO:0000256" key="3">
    <source>
        <dbReference type="PROSITE-ProRule" id="PRU00176"/>
    </source>
</evidence>
<evidence type="ECO:0000256" key="1">
    <source>
        <dbReference type="ARBA" id="ARBA00022884"/>
    </source>
</evidence>
<dbReference type="PANTHER" id="PTHR14398:SF0">
    <property type="entry name" value="ZINC FINGER PROTEIN SWM"/>
    <property type="match status" value="1"/>
</dbReference>